<feature type="region of interest" description="Disordered" evidence="1">
    <location>
        <begin position="592"/>
        <end position="619"/>
    </location>
</feature>
<proteinExistence type="predicted"/>
<dbReference type="AlphaFoldDB" id="A0A813DWK9"/>
<keyword evidence="3" id="KW-1185">Reference proteome</keyword>
<feature type="compositionally biased region" description="Low complexity" evidence="1">
    <location>
        <begin position="592"/>
        <end position="602"/>
    </location>
</feature>
<sequence>MRAKRLRFLRDEVFIARPTAGSMHDAYQDRQSASLVLSRKHFKSSLAKRLAGLEGEEEKASAEELERIRWALQLAEYIQEAGLPVVASVEATANPMETWKRLFGSRRARTLRNRSRSWRPVREYLLVATGSPWPLGVWALIDYLESLALSEARMSRSAPDAVAAALSVLELAGQVSEADSIAGDTLWKATVESWRVTLQTGAPPRVQAEATPLAIIISCELYLFVGANSRHLRAIAWLFLVMHWAALRADDVLHIGPARLALTATGLCGVLTQTKTTGPGRKTREVPFFIGRRCGLAGVDWIKEGFDFWCSEDYSFARGFFLMKSTADYSTPNKRLMSADLLVAHIRLILSTLRQIHRPKGFSAEWTLDASEAPLVHTALLLFFKGHGPRHRLPSVAAAMGVAKAERDFVGRWGVDARQSSEYVLTAGQVVRGVQETVMKGLCGAGRNYDEEELFEKLKRWCCDCGVDPECTRPLRTLLNTHRGWCLGQDFPALVINENGQEETVRPLSEDSIALPVTALPAEELKSSAGPAPCWVSVAKRSGFRRLHKWAGCGVNPWQVYTIDVWKPTAASADAVCKVCARFILVGALPEGTGSSSSGSSSSEDEPSEPPAKGAEAQVVGISPAQALGGIPSPVINLL</sequence>
<dbReference type="Proteomes" id="UP000654075">
    <property type="component" value="Unassembled WGS sequence"/>
</dbReference>
<evidence type="ECO:0000256" key="1">
    <source>
        <dbReference type="SAM" id="MobiDB-lite"/>
    </source>
</evidence>
<dbReference type="EMBL" id="CAJNNV010006631">
    <property type="protein sequence ID" value="CAE8593862.1"/>
    <property type="molecule type" value="Genomic_DNA"/>
</dbReference>
<accession>A0A813DWK9</accession>
<dbReference type="OrthoDB" id="416582at2759"/>
<comment type="caution">
    <text evidence="2">The sequence shown here is derived from an EMBL/GenBank/DDBJ whole genome shotgun (WGS) entry which is preliminary data.</text>
</comment>
<evidence type="ECO:0000313" key="2">
    <source>
        <dbReference type="EMBL" id="CAE8593862.1"/>
    </source>
</evidence>
<protein>
    <submittedName>
        <fullName evidence="2">Uncharacterized protein</fullName>
    </submittedName>
</protein>
<gene>
    <name evidence="2" type="ORF">PGLA1383_LOCUS12446</name>
</gene>
<name>A0A813DWK9_POLGL</name>
<reference evidence="2" key="1">
    <citation type="submission" date="2021-02" db="EMBL/GenBank/DDBJ databases">
        <authorList>
            <person name="Dougan E. K."/>
            <person name="Rhodes N."/>
            <person name="Thang M."/>
            <person name="Chan C."/>
        </authorList>
    </citation>
    <scope>NUCLEOTIDE SEQUENCE</scope>
</reference>
<evidence type="ECO:0000313" key="3">
    <source>
        <dbReference type="Proteomes" id="UP000654075"/>
    </source>
</evidence>
<dbReference type="OMA" id="IIISCEL"/>
<organism evidence="2 3">
    <name type="scientific">Polarella glacialis</name>
    <name type="common">Dinoflagellate</name>
    <dbReference type="NCBI Taxonomy" id="89957"/>
    <lineage>
        <taxon>Eukaryota</taxon>
        <taxon>Sar</taxon>
        <taxon>Alveolata</taxon>
        <taxon>Dinophyceae</taxon>
        <taxon>Suessiales</taxon>
        <taxon>Suessiaceae</taxon>
        <taxon>Polarella</taxon>
    </lineage>
</organism>